<name>G5J5K4_CROWT</name>
<sequence>PHLYSNGRSCFTSLVIRTIIEY</sequence>
<organism evidence="1 2">
    <name type="scientific">Crocosphaera watsonii WH 0003</name>
    <dbReference type="NCBI Taxonomy" id="423471"/>
    <lineage>
        <taxon>Bacteria</taxon>
        <taxon>Bacillati</taxon>
        <taxon>Cyanobacteriota</taxon>
        <taxon>Cyanophyceae</taxon>
        <taxon>Oscillatoriophycideae</taxon>
        <taxon>Chroococcales</taxon>
        <taxon>Aphanothecaceae</taxon>
        <taxon>Crocosphaera</taxon>
    </lineage>
</organism>
<reference evidence="1 2" key="1">
    <citation type="journal article" date="2011" name="Front. Microbiol.">
        <title>Two Strains of Crocosphaera watsonii with Highly Conserved Genomes are Distinguished by Strain-Specific Features.</title>
        <authorList>
            <person name="Bench S.R."/>
            <person name="Ilikchyan I.N."/>
            <person name="Tripp H.J."/>
            <person name="Zehr J.P."/>
        </authorList>
    </citation>
    <scope>NUCLEOTIDE SEQUENCE [LARGE SCALE GENOMIC DNA]</scope>
    <source>
        <strain evidence="1 2">WH 0003</strain>
    </source>
</reference>
<evidence type="ECO:0000313" key="1">
    <source>
        <dbReference type="EMBL" id="EHJ12536.1"/>
    </source>
</evidence>
<feature type="non-terminal residue" evidence="1">
    <location>
        <position position="1"/>
    </location>
</feature>
<protein>
    <submittedName>
        <fullName evidence="1">Uncharacterized protein</fullName>
    </submittedName>
</protein>
<proteinExistence type="predicted"/>
<dbReference type="Proteomes" id="UP000003477">
    <property type="component" value="Unassembled WGS sequence"/>
</dbReference>
<accession>G5J5K4</accession>
<gene>
    <name evidence="1" type="ORF">CWATWH0003_2764b6</name>
</gene>
<dbReference type="EMBL" id="AESD01000407">
    <property type="protein sequence ID" value="EHJ12536.1"/>
    <property type="molecule type" value="Genomic_DNA"/>
</dbReference>
<evidence type="ECO:0000313" key="2">
    <source>
        <dbReference type="Proteomes" id="UP000003477"/>
    </source>
</evidence>
<comment type="caution">
    <text evidence="1">The sequence shown here is derived from an EMBL/GenBank/DDBJ whole genome shotgun (WGS) entry which is preliminary data.</text>
</comment>
<dbReference type="AlphaFoldDB" id="G5J5K4"/>